<evidence type="ECO:0000256" key="2">
    <source>
        <dbReference type="ARBA" id="ARBA00006679"/>
    </source>
</evidence>
<keyword evidence="3" id="KW-1003">Cell membrane</keyword>
<evidence type="ECO:0000256" key="5">
    <source>
        <dbReference type="ARBA" id="ARBA00022989"/>
    </source>
</evidence>
<keyword evidence="5 7" id="KW-1133">Transmembrane helix</keyword>
<feature type="transmembrane region" description="Helical" evidence="7">
    <location>
        <begin position="7"/>
        <end position="25"/>
    </location>
</feature>
<evidence type="ECO:0000313" key="8">
    <source>
        <dbReference type="EMBL" id="MXO94747.1"/>
    </source>
</evidence>
<organism evidence="8 9">
    <name type="scientific">Aurantiacibacter arachoides</name>
    <dbReference type="NCBI Taxonomy" id="1850444"/>
    <lineage>
        <taxon>Bacteria</taxon>
        <taxon>Pseudomonadati</taxon>
        <taxon>Pseudomonadota</taxon>
        <taxon>Alphaproteobacteria</taxon>
        <taxon>Sphingomonadales</taxon>
        <taxon>Erythrobacteraceae</taxon>
        <taxon>Aurantiacibacter</taxon>
    </lineage>
</organism>
<gene>
    <name evidence="8" type="ORF">GRI62_14185</name>
</gene>
<dbReference type="PANTHER" id="PTHR33452:SF4">
    <property type="entry name" value="BLL4328 PROTEIN"/>
    <property type="match status" value="1"/>
</dbReference>
<evidence type="ECO:0000256" key="7">
    <source>
        <dbReference type="SAM" id="Phobius"/>
    </source>
</evidence>
<reference evidence="8 9" key="1">
    <citation type="submission" date="2019-12" db="EMBL/GenBank/DDBJ databases">
        <title>Genomic-based taxomic classification of the family Erythrobacteraceae.</title>
        <authorList>
            <person name="Xu L."/>
        </authorList>
    </citation>
    <scope>NUCLEOTIDE SEQUENCE [LARGE SCALE GENOMIC DNA]</scope>
    <source>
        <strain evidence="8 9">RC4-10-4</strain>
    </source>
</reference>
<name>A0A845A755_9SPHN</name>
<feature type="transmembrane region" description="Helical" evidence="7">
    <location>
        <begin position="45"/>
        <end position="66"/>
    </location>
</feature>
<dbReference type="Pfam" id="PF07681">
    <property type="entry name" value="DoxX"/>
    <property type="match status" value="1"/>
</dbReference>
<dbReference type="InterPro" id="IPR032808">
    <property type="entry name" value="DoxX"/>
</dbReference>
<evidence type="ECO:0000256" key="3">
    <source>
        <dbReference type="ARBA" id="ARBA00022475"/>
    </source>
</evidence>
<feature type="transmembrane region" description="Helical" evidence="7">
    <location>
        <begin position="73"/>
        <end position="92"/>
    </location>
</feature>
<sequence>MKGLNRYAPLMLGILRIMSGLLFLAHGTQKFLSFPDGERAGSGLAFANAGAYAGAIELITGSLIALGLFTRPAAFLASGTMAFAYFIGHASQGFWPVNNGGDAAILYCFVFLYLAVAGPGALSIDGVRKPRP</sequence>
<dbReference type="InterPro" id="IPR051907">
    <property type="entry name" value="DoxX-like_oxidoreductase"/>
</dbReference>
<dbReference type="AlphaFoldDB" id="A0A845A755"/>
<evidence type="ECO:0000256" key="6">
    <source>
        <dbReference type="ARBA" id="ARBA00023136"/>
    </source>
</evidence>
<dbReference type="EMBL" id="WTYH01000001">
    <property type="protein sequence ID" value="MXO94747.1"/>
    <property type="molecule type" value="Genomic_DNA"/>
</dbReference>
<protein>
    <submittedName>
        <fullName evidence="8">DoxX family membrane protein</fullName>
    </submittedName>
</protein>
<comment type="caution">
    <text evidence="8">The sequence shown here is derived from an EMBL/GenBank/DDBJ whole genome shotgun (WGS) entry which is preliminary data.</text>
</comment>
<keyword evidence="4 7" id="KW-0812">Transmembrane</keyword>
<comment type="subcellular location">
    <subcellularLocation>
        <location evidence="1">Cell membrane</location>
        <topology evidence="1">Multi-pass membrane protein</topology>
    </subcellularLocation>
</comment>
<comment type="similarity">
    <text evidence="2">Belongs to the DoxX family.</text>
</comment>
<dbReference type="OrthoDB" id="9808524at2"/>
<keyword evidence="6 7" id="KW-0472">Membrane</keyword>
<feature type="transmembrane region" description="Helical" evidence="7">
    <location>
        <begin position="104"/>
        <end position="124"/>
    </location>
</feature>
<dbReference type="GO" id="GO:0005886">
    <property type="term" value="C:plasma membrane"/>
    <property type="evidence" value="ECO:0007669"/>
    <property type="project" value="UniProtKB-SubCell"/>
</dbReference>
<keyword evidence="9" id="KW-1185">Reference proteome</keyword>
<dbReference type="Proteomes" id="UP000460626">
    <property type="component" value="Unassembled WGS sequence"/>
</dbReference>
<evidence type="ECO:0000256" key="1">
    <source>
        <dbReference type="ARBA" id="ARBA00004651"/>
    </source>
</evidence>
<evidence type="ECO:0000256" key="4">
    <source>
        <dbReference type="ARBA" id="ARBA00022692"/>
    </source>
</evidence>
<dbReference type="PANTHER" id="PTHR33452">
    <property type="entry name" value="OXIDOREDUCTASE CATD-RELATED"/>
    <property type="match status" value="1"/>
</dbReference>
<evidence type="ECO:0000313" key="9">
    <source>
        <dbReference type="Proteomes" id="UP000460626"/>
    </source>
</evidence>
<accession>A0A845A755</accession>
<proteinExistence type="inferred from homology"/>